<organism evidence="3">
    <name type="scientific">Haemonchus placei</name>
    <name type="common">Barber's pole worm</name>
    <dbReference type="NCBI Taxonomy" id="6290"/>
    <lineage>
        <taxon>Eukaryota</taxon>
        <taxon>Metazoa</taxon>
        <taxon>Ecdysozoa</taxon>
        <taxon>Nematoda</taxon>
        <taxon>Chromadorea</taxon>
        <taxon>Rhabditida</taxon>
        <taxon>Rhabditina</taxon>
        <taxon>Rhabditomorpha</taxon>
        <taxon>Strongyloidea</taxon>
        <taxon>Trichostrongylidae</taxon>
        <taxon>Haemonchus</taxon>
    </lineage>
</organism>
<evidence type="ECO:0000313" key="1">
    <source>
        <dbReference type="EMBL" id="VDO31009.1"/>
    </source>
</evidence>
<name>A0A0N4W9X5_HAEPC</name>
<gene>
    <name evidence="1" type="ORF">HPLM_LOCUS7129</name>
</gene>
<reference evidence="3" key="1">
    <citation type="submission" date="2017-02" db="UniProtKB">
        <authorList>
            <consortium name="WormBaseParasite"/>
        </authorList>
    </citation>
    <scope>IDENTIFICATION</scope>
</reference>
<evidence type="ECO:0000313" key="3">
    <source>
        <dbReference type="WBParaSite" id="HPLM_0000713701-mRNA-1"/>
    </source>
</evidence>
<reference evidence="1 2" key="2">
    <citation type="submission" date="2018-11" db="EMBL/GenBank/DDBJ databases">
        <authorList>
            <consortium name="Pathogen Informatics"/>
        </authorList>
    </citation>
    <scope>NUCLEOTIDE SEQUENCE [LARGE SCALE GENOMIC DNA]</scope>
    <source>
        <strain evidence="1 2">MHpl1</strain>
    </source>
</reference>
<accession>A0A0N4W9X5</accession>
<protein>
    <submittedName>
        <fullName evidence="3">YDG domain-containing protein</fullName>
    </submittedName>
</protein>
<sequence>MYIGALQVTLKGKSYTEHGMPVIRFAYRGLQNGTIYRSHPKDHERRAASRFLSPNHEYLIDTENAKYFGTFQVMGGEKLPSDFEKSLIPANEEQGLTNHKIARGLSYATHLSAISS</sequence>
<evidence type="ECO:0000313" key="2">
    <source>
        <dbReference type="Proteomes" id="UP000268014"/>
    </source>
</evidence>
<dbReference type="WBParaSite" id="HPLM_0000713701-mRNA-1">
    <property type="protein sequence ID" value="HPLM_0000713701-mRNA-1"/>
    <property type="gene ID" value="HPLM_0000713701"/>
</dbReference>
<dbReference type="AlphaFoldDB" id="A0A0N4W9X5"/>
<dbReference type="EMBL" id="UZAF01016605">
    <property type="protein sequence ID" value="VDO31009.1"/>
    <property type="molecule type" value="Genomic_DNA"/>
</dbReference>
<dbReference type="Proteomes" id="UP000268014">
    <property type="component" value="Unassembled WGS sequence"/>
</dbReference>
<proteinExistence type="predicted"/>
<keyword evidence="2" id="KW-1185">Reference proteome</keyword>